<evidence type="ECO:0000313" key="4">
    <source>
        <dbReference type="Proteomes" id="UP000247634"/>
    </source>
</evidence>
<sequence length="975" mass="105449">MGGSASKRIEIPDSIPEGPLRDWLTWLQDLRQRANLPSLSMIANASRTKDTEGEDEKLSTSTVRRLLTGELSERRAFRLAWTLAEMDTRRVTGKPSDDWNAFDRDMRVLHAAALAAVNRPGEEAPHAAPQSPLPAGRKGDVDAGCPNGHRAPEAMSASHEGHIPTKDKPTAEAGDAAEKTTAARRITNLRSAGHCIGRSEELLWLRRALTDDRNGAATTTVIVTGLGGVGKSTLASEYARLHRDAYPVVWWVNAESPAEIETSLTQLTSRLVPGRFNAEERSARVDWAVQWLESHSDWLLIYDNVNDPRHLFPYTEALDRGHHLATSRRTTGWADNTLTLPLDVLRPDDATKLLNNLVCPGTTPSPGQEADVRALTADLGNLPLALRQAGAYLAQNRGITIQAYRRRLESKLDKKALATRAERTIARIWDVTLDALQDIEPLAVEVLRTAAWLAPDDIPHALLTSTGADPHDTAEAIGTLAAYSMLTDTGTHVSVHRLVQTVLRTSHATPSGTQPRPCPPGRLRAEQAVLHQLTPPPDQDYLPAALLDALSPHLVALAATTPPGHSNGALGKAYHVAACLLSLQGHDARTVPLLEASVAQCEQNLGHTHPDTLTLRNNLASAYQAAGDLTRAIPLFETTLAQCEEILGDTHPDTLGSRNNLACAYQEVGDLTKAIPLLEATLAQREQVLGETHPDTLTSRNNLACAYQEVGDLTKAIPLLEATLAQREQVLGDTHPDTLGSRNNLACAYWGAGDLTRAVPLLETTLLQQEELHGDAHPLTLGSRNNLACAYQEAGDLGKAIPLLETTLAQCEQVFGDTHPDTLTSRDSLACAYQEVGDLTKAIPLLEATLAQREQVLGETHPDTLTSRNNVACAYQEVGDLTKAIPLLEATLTQRAQVLGETHPDTLTSRYNLACAHHKAGDLNTAIPLLETTLAQCKQVLGDTHPDTLESCTRLADAYLAAQCPKKALTLLLSP</sequence>
<dbReference type="Proteomes" id="UP000247634">
    <property type="component" value="Chromosome"/>
</dbReference>
<protein>
    <recommendedName>
        <fullName evidence="2">NB-ARC domain-containing protein</fullName>
    </recommendedName>
</protein>
<dbReference type="SUPFAM" id="SSF52540">
    <property type="entry name" value="P-loop containing nucleoside triphosphate hydrolases"/>
    <property type="match status" value="1"/>
</dbReference>
<dbReference type="Pfam" id="PF13424">
    <property type="entry name" value="TPR_12"/>
    <property type="match status" value="4"/>
</dbReference>
<evidence type="ECO:0000313" key="3">
    <source>
        <dbReference type="EMBL" id="AWT41537.1"/>
    </source>
</evidence>
<dbReference type="PRINTS" id="PR00364">
    <property type="entry name" value="DISEASERSIST"/>
</dbReference>
<dbReference type="PANTHER" id="PTHR46082">
    <property type="entry name" value="ATP/GTP-BINDING PROTEIN-RELATED"/>
    <property type="match status" value="1"/>
</dbReference>
<feature type="region of interest" description="Disordered" evidence="1">
    <location>
        <begin position="119"/>
        <end position="179"/>
    </location>
</feature>
<dbReference type="PANTHER" id="PTHR46082:SF6">
    <property type="entry name" value="AAA+ ATPASE DOMAIN-CONTAINING PROTEIN-RELATED"/>
    <property type="match status" value="1"/>
</dbReference>
<dbReference type="InterPro" id="IPR019734">
    <property type="entry name" value="TPR_rpt"/>
</dbReference>
<dbReference type="SUPFAM" id="SSF48452">
    <property type="entry name" value="TPR-like"/>
    <property type="match status" value="3"/>
</dbReference>
<dbReference type="KEGG" id="sact:DMT42_03895"/>
<proteinExistence type="predicted"/>
<reference evidence="3 4" key="1">
    <citation type="submission" date="2018-06" db="EMBL/GenBank/DDBJ databases">
        <title>The complete genome sequence of a nosiheptide producer Streptomyces actuosus ATCC 25421: deducing the ability of producing a new class III lantibiotics.</title>
        <authorList>
            <person name="Liu W."/>
            <person name="Sun F."/>
            <person name="Hu Y."/>
        </authorList>
    </citation>
    <scope>NUCLEOTIDE SEQUENCE [LARGE SCALE GENOMIC DNA]</scope>
    <source>
        <strain evidence="3 4">ATCC 25421</strain>
    </source>
</reference>
<evidence type="ECO:0000259" key="2">
    <source>
        <dbReference type="Pfam" id="PF00931"/>
    </source>
</evidence>
<gene>
    <name evidence="3" type="ORF">DMT42_03895</name>
</gene>
<feature type="compositionally biased region" description="Basic and acidic residues" evidence="1">
    <location>
        <begin position="159"/>
        <end position="170"/>
    </location>
</feature>
<dbReference type="SMART" id="SM00028">
    <property type="entry name" value="TPR"/>
    <property type="match status" value="8"/>
</dbReference>
<dbReference type="InterPro" id="IPR002182">
    <property type="entry name" value="NB-ARC"/>
</dbReference>
<dbReference type="AlphaFoldDB" id="A0A2U9NWA2"/>
<dbReference type="Gene3D" id="3.40.50.300">
    <property type="entry name" value="P-loop containing nucleotide triphosphate hydrolases"/>
    <property type="match status" value="1"/>
</dbReference>
<dbReference type="Gene3D" id="1.25.40.10">
    <property type="entry name" value="Tetratricopeptide repeat domain"/>
    <property type="match status" value="3"/>
</dbReference>
<dbReference type="InterPro" id="IPR053137">
    <property type="entry name" value="NLR-like"/>
</dbReference>
<feature type="domain" description="NB-ARC" evidence="2">
    <location>
        <begin position="220"/>
        <end position="361"/>
    </location>
</feature>
<dbReference type="InterPro" id="IPR011990">
    <property type="entry name" value="TPR-like_helical_dom_sf"/>
</dbReference>
<organism evidence="3 4">
    <name type="scientific">Streptomyces actuosus</name>
    <dbReference type="NCBI Taxonomy" id="1885"/>
    <lineage>
        <taxon>Bacteria</taxon>
        <taxon>Bacillati</taxon>
        <taxon>Actinomycetota</taxon>
        <taxon>Actinomycetes</taxon>
        <taxon>Kitasatosporales</taxon>
        <taxon>Streptomycetaceae</taxon>
        <taxon>Streptomyces</taxon>
    </lineage>
</organism>
<name>A0A2U9NWA2_STRAS</name>
<keyword evidence="4" id="KW-1185">Reference proteome</keyword>
<accession>A0A2U9NWA2</accession>
<evidence type="ECO:0000256" key="1">
    <source>
        <dbReference type="SAM" id="MobiDB-lite"/>
    </source>
</evidence>
<dbReference type="InterPro" id="IPR027417">
    <property type="entry name" value="P-loop_NTPase"/>
</dbReference>
<dbReference type="GO" id="GO:0043531">
    <property type="term" value="F:ADP binding"/>
    <property type="evidence" value="ECO:0007669"/>
    <property type="project" value="InterPro"/>
</dbReference>
<dbReference type="Pfam" id="PF00931">
    <property type="entry name" value="NB-ARC"/>
    <property type="match status" value="1"/>
</dbReference>
<dbReference type="EMBL" id="CP029788">
    <property type="protein sequence ID" value="AWT41537.1"/>
    <property type="molecule type" value="Genomic_DNA"/>
</dbReference>
<dbReference type="OrthoDB" id="580767at2"/>